<proteinExistence type="predicted"/>
<accession>A0AAE1DLG5</accession>
<name>A0AAE1DLG5_9GAST</name>
<gene>
    <name evidence="1" type="ORF">RRG08_050746</name>
</gene>
<dbReference type="EMBL" id="JAWDGP010003448">
    <property type="protein sequence ID" value="KAK3774240.1"/>
    <property type="molecule type" value="Genomic_DNA"/>
</dbReference>
<keyword evidence="2" id="KW-1185">Reference proteome</keyword>
<reference evidence="1" key="1">
    <citation type="journal article" date="2023" name="G3 (Bethesda)">
        <title>A reference genome for the long-term kleptoplast-retaining sea slug Elysia crispata morphotype clarki.</title>
        <authorList>
            <person name="Eastman K.E."/>
            <person name="Pendleton A.L."/>
            <person name="Shaikh M.A."/>
            <person name="Suttiyut T."/>
            <person name="Ogas R."/>
            <person name="Tomko P."/>
            <person name="Gavelis G."/>
            <person name="Widhalm J.R."/>
            <person name="Wisecaver J.H."/>
        </authorList>
    </citation>
    <scope>NUCLEOTIDE SEQUENCE</scope>
    <source>
        <strain evidence="1">ECLA1</strain>
    </source>
</reference>
<dbReference type="AlphaFoldDB" id="A0AAE1DLG5"/>
<sequence length="85" mass="9810">MIGTCDRLTSALFTQAIKTYRTFKPGFYCLTSDLSIQRSVTYNILLLRTVYELKPRLLKDISFVLTQSQERFFTTSITQESLISS</sequence>
<evidence type="ECO:0000313" key="2">
    <source>
        <dbReference type="Proteomes" id="UP001283361"/>
    </source>
</evidence>
<organism evidence="1 2">
    <name type="scientific">Elysia crispata</name>
    <name type="common">lettuce slug</name>
    <dbReference type="NCBI Taxonomy" id="231223"/>
    <lineage>
        <taxon>Eukaryota</taxon>
        <taxon>Metazoa</taxon>
        <taxon>Spiralia</taxon>
        <taxon>Lophotrochozoa</taxon>
        <taxon>Mollusca</taxon>
        <taxon>Gastropoda</taxon>
        <taxon>Heterobranchia</taxon>
        <taxon>Euthyneura</taxon>
        <taxon>Panpulmonata</taxon>
        <taxon>Sacoglossa</taxon>
        <taxon>Placobranchoidea</taxon>
        <taxon>Plakobranchidae</taxon>
        <taxon>Elysia</taxon>
    </lineage>
</organism>
<protein>
    <submittedName>
        <fullName evidence="1">Uncharacterized protein</fullName>
    </submittedName>
</protein>
<comment type="caution">
    <text evidence="1">The sequence shown here is derived from an EMBL/GenBank/DDBJ whole genome shotgun (WGS) entry which is preliminary data.</text>
</comment>
<evidence type="ECO:0000313" key="1">
    <source>
        <dbReference type="EMBL" id="KAK3774240.1"/>
    </source>
</evidence>
<dbReference type="Proteomes" id="UP001283361">
    <property type="component" value="Unassembled WGS sequence"/>
</dbReference>